<dbReference type="SMART" id="SM00028">
    <property type="entry name" value="TPR"/>
    <property type="match status" value="2"/>
</dbReference>
<evidence type="ECO:0000256" key="1">
    <source>
        <dbReference type="ARBA" id="ARBA00022737"/>
    </source>
</evidence>
<dbReference type="SUPFAM" id="SSF48452">
    <property type="entry name" value="TPR-like"/>
    <property type="match status" value="1"/>
</dbReference>
<feature type="repeat" description="TPR" evidence="3">
    <location>
        <begin position="38"/>
        <end position="71"/>
    </location>
</feature>
<dbReference type="PROSITE" id="PS50005">
    <property type="entry name" value="TPR"/>
    <property type="match status" value="1"/>
</dbReference>
<keyword evidence="5" id="KW-1185">Reference proteome</keyword>
<proteinExistence type="predicted"/>
<sequence>MAFSIDNYDIFNYINHEQEDEINLGISYLKLDINSNNLTALTLRGITYSKLEKYENALSDAHRSLEIEPTNPRKFNEALIDFNKALEINPNNAYVLTLSGEIYLKFQLYGKALLCFKIASELDHSNTKSVVHSN</sequence>
<gene>
    <name evidence="4" type="ORF">C2G38_2084055</name>
</gene>
<evidence type="ECO:0000256" key="3">
    <source>
        <dbReference type="PROSITE-ProRule" id="PRU00339"/>
    </source>
</evidence>
<dbReference type="InterPro" id="IPR011990">
    <property type="entry name" value="TPR-like_helical_dom_sf"/>
</dbReference>
<evidence type="ECO:0000313" key="5">
    <source>
        <dbReference type="Proteomes" id="UP000266673"/>
    </source>
</evidence>
<dbReference type="STRING" id="44941.A0A397VCK1"/>
<comment type="caution">
    <text evidence="4">The sequence shown here is derived from an EMBL/GenBank/DDBJ whole genome shotgun (WGS) entry which is preliminary data.</text>
</comment>
<name>A0A397VCK1_9GLOM</name>
<dbReference type="EMBL" id="QKWP01000499">
    <property type="protein sequence ID" value="RIB19047.1"/>
    <property type="molecule type" value="Genomic_DNA"/>
</dbReference>
<protein>
    <submittedName>
        <fullName evidence="4">Uncharacterized protein</fullName>
    </submittedName>
</protein>
<dbReference type="PANTHER" id="PTHR44943:SF8">
    <property type="entry name" value="TPR REPEAT-CONTAINING PROTEIN MJ0263"/>
    <property type="match status" value="1"/>
</dbReference>
<dbReference type="Proteomes" id="UP000266673">
    <property type="component" value="Unassembled WGS sequence"/>
</dbReference>
<dbReference type="PANTHER" id="PTHR44943">
    <property type="entry name" value="CELLULOSE SYNTHASE OPERON PROTEIN C"/>
    <property type="match status" value="1"/>
</dbReference>
<evidence type="ECO:0000313" key="4">
    <source>
        <dbReference type="EMBL" id="RIB19047.1"/>
    </source>
</evidence>
<dbReference type="AlphaFoldDB" id="A0A397VCK1"/>
<dbReference type="Gene3D" id="1.25.40.10">
    <property type="entry name" value="Tetratricopeptide repeat domain"/>
    <property type="match status" value="2"/>
</dbReference>
<dbReference type="InterPro" id="IPR051685">
    <property type="entry name" value="Ycf3/AcsC/BcsC/TPR_MFPF"/>
</dbReference>
<organism evidence="4 5">
    <name type="scientific">Gigaspora rosea</name>
    <dbReference type="NCBI Taxonomy" id="44941"/>
    <lineage>
        <taxon>Eukaryota</taxon>
        <taxon>Fungi</taxon>
        <taxon>Fungi incertae sedis</taxon>
        <taxon>Mucoromycota</taxon>
        <taxon>Glomeromycotina</taxon>
        <taxon>Glomeromycetes</taxon>
        <taxon>Diversisporales</taxon>
        <taxon>Gigasporaceae</taxon>
        <taxon>Gigaspora</taxon>
    </lineage>
</organism>
<dbReference type="InterPro" id="IPR019734">
    <property type="entry name" value="TPR_rpt"/>
</dbReference>
<dbReference type="OrthoDB" id="329563at2759"/>
<keyword evidence="2 3" id="KW-0802">TPR repeat</keyword>
<keyword evidence="1" id="KW-0677">Repeat</keyword>
<evidence type="ECO:0000256" key="2">
    <source>
        <dbReference type="ARBA" id="ARBA00022803"/>
    </source>
</evidence>
<accession>A0A397VCK1</accession>
<dbReference type="Pfam" id="PF13181">
    <property type="entry name" value="TPR_8"/>
    <property type="match status" value="2"/>
</dbReference>
<feature type="non-terminal residue" evidence="4">
    <location>
        <position position="134"/>
    </location>
</feature>
<reference evidence="4 5" key="1">
    <citation type="submission" date="2018-06" db="EMBL/GenBank/DDBJ databases">
        <title>Comparative genomics reveals the genomic features of Rhizophagus irregularis, R. cerebriforme, R. diaphanum and Gigaspora rosea, and their symbiotic lifestyle signature.</title>
        <authorList>
            <person name="Morin E."/>
            <person name="San Clemente H."/>
            <person name="Chen E.C.H."/>
            <person name="De La Providencia I."/>
            <person name="Hainaut M."/>
            <person name="Kuo A."/>
            <person name="Kohler A."/>
            <person name="Murat C."/>
            <person name="Tang N."/>
            <person name="Roy S."/>
            <person name="Loubradou J."/>
            <person name="Henrissat B."/>
            <person name="Grigoriev I.V."/>
            <person name="Corradi N."/>
            <person name="Roux C."/>
            <person name="Martin F.M."/>
        </authorList>
    </citation>
    <scope>NUCLEOTIDE SEQUENCE [LARGE SCALE GENOMIC DNA]</scope>
    <source>
        <strain evidence="4 5">DAOM 194757</strain>
    </source>
</reference>